<reference evidence="1 2" key="1">
    <citation type="journal article" date="2018" name="Front. Plant Sci.">
        <title>Red Clover (Trifolium pratense) and Zigzag Clover (T. medium) - A Picture of Genomic Similarities and Differences.</title>
        <authorList>
            <person name="Dluhosova J."/>
            <person name="Istvanek J."/>
            <person name="Nedelnik J."/>
            <person name="Repkova J."/>
        </authorList>
    </citation>
    <scope>NUCLEOTIDE SEQUENCE [LARGE SCALE GENOMIC DNA]</scope>
    <source>
        <strain evidence="2">cv. 10/8</strain>
        <tissue evidence="1">Leaf</tissue>
    </source>
</reference>
<evidence type="ECO:0000313" key="1">
    <source>
        <dbReference type="EMBL" id="MCI39060.1"/>
    </source>
</evidence>
<dbReference type="GO" id="GO:0003964">
    <property type="term" value="F:RNA-directed DNA polymerase activity"/>
    <property type="evidence" value="ECO:0007669"/>
    <property type="project" value="UniProtKB-KW"/>
</dbReference>
<keyword evidence="1" id="KW-0695">RNA-directed DNA polymerase</keyword>
<accession>A0A392RTE5</accession>
<name>A0A392RTE5_9FABA</name>
<keyword evidence="1" id="KW-0808">Transferase</keyword>
<dbReference type="Proteomes" id="UP000265520">
    <property type="component" value="Unassembled WGS sequence"/>
</dbReference>
<organism evidence="1 2">
    <name type="scientific">Trifolium medium</name>
    <dbReference type="NCBI Taxonomy" id="97028"/>
    <lineage>
        <taxon>Eukaryota</taxon>
        <taxon>Viridiplantae</taxon>
        <taxon>Streptophyta</taxon>
        <taxon>Embryophyta</taxon>
        <taxon>Tracheophyta</taxon>
        <taxon>Spermatophyta</taxon>
        <taxon>Magnoliopsida</taxon>
        <taxon>eudicotyledons</taxon>
        <taxon>Gunneridae</taxon>
        <taxon>Pentapetalae</taxon>
        <taxon>rosids</taxon>
        <taxon>fabids</taxon>
        <taxon>Fabales</taxon>
        <taxon>Fabaceae</taxon>
        <taxon>Papilionoideae</taxon>
        <taxon>50 kb inversion clade</taxon>
        <taxon>NPAAA clade</taxon>
        <taxon>Hologalegina</taxon>
        <taxon>IRL clade</taxon>
        <taxon>Trifolieae</taxon>
        <taxon>Trifolium</taxon>
    </lineage>
</organism>
<dbReference type="PANTHER" id="PTHR33116">
    <property type="entry name" value="REVERSE TRANSCRIPTASE ZINC-BINDING DOMAIN-CONTAINING PROTEIN-RELATED-RELATED"/>
    <property type="match status" value="1"/>
</dbReference>
<feature type="non-terminal residue" evidence="1">
    <location>
        <position position="78"/>
    </location>
</feature>
<keyword evidence="2" id="KW-1185">Reference proteome</keyword>
<sequence length="78" mass="8843">MKLSGCKATNLSFAGRVILARSVIQAIPVYAMMTIPIPKSILQDIQRIQRSFIWGHEEGSKKFHMIKWDILTLPRFGG</sequence>
<comment type="caution">
    <text evidence="1">The sequence shown here is derived from an EMBL/GenBank/DDBJ whole genome shotgun (WGS) entry which is preliminary data.</text>
</comment>
<protein>
    <submittedName>
        <fullName evidence="1">RNA-directed DNA polymerase (Reverse transcriptase)</fullName>
    </submittedName>
</protein>
<proteinExistence type="predicted"/>
<dbReference type="AlphaFoldDB" id="A0A392RTE5"/>
<evidence type="ECO:0000313" key="2">
    <source>
        <dbReference type="Proteomes" id="UP000265520"/>
    </source>
</evidence>
<dbReference type="EMBL" id="LXQA010263124">
    <property type="protein sequence ID" value="MCI39060.1"/>
    <property type="molecule type" value="Genomic_DNA"/>
</dbReference>
<dbReference type="PANTHER" id="PTHR33116:SF78">
    <property type="entry name" value="OS12G0587133 PROTEIN"/>
    <property type="match status" value="1"/>
</dbReference>
<keyword evidence="1" id="KW-0548">Nucleotidyltransferase</keyword>